<evidence type="ECO:0000313" key="2">
    <source>
        <dbReference type="EMBL" id="KGN53360.1"/>
    </source>
</evidence>
<dbReference type="EMBL" id="CM002925">
    <property type="protein sequence ID" value="KGN53360.1"/>
    <property type="molecule type" value="Genomic_DNA"/>
</dbReference>
<reference evidence="2 3" key="2">
    <citation type="journal article" date="2009" name="PLoS ONE">
        <title>An integrated genetic and cytogenetic map of the cucumber genome.</title>
        <authorList>
            <person name="Ren Y."/>
            <person name="Zhang Z."/>
            <person name="Liu J."/>
            <person name="Staub J.E."/>
            <person name="Han Y."/>
            <person name="Cheng Z."/>
            <person name="Li X."/>
            <person name="Lu J."/>
            <person name="Miao H."/>
            <person name="Kang H."/>
            <person name="Xie B."/>
            <person name="Gu X."/>
            <person name="Wang X."/>
            <person name="Du Y."/>
            <person name="Jin W."/>
            <person name="Huang S."/>
        </authorList>
    </citation>
    <scope>NUCLEOTIDE SEQUENCE [LARGE SCALE GENOMIC DNA]</scope>
    <source>
        <strain evidence="3">cv. 9930</strain>
    </source>
</reference>
<proteinExistence type="predicted"/>
<name>A0A0A0KUR5_CUCSA</name>
<gene>
    <name evidence="2" type="ORF">Csa_4G050165</name>
</gene>
<dbReference type="AlphaFoldDB" id="A0A0A0KUR5"/>
<dbReference type="Proteomes" id="UP000029981">
    <property type="component" value="Chromosome 4"/>
</dbReference>
<dbReference type="Gramene" id="KGN53360">
    <property type="protein sequence ID" value="KGN53360"/>
    <property type="gene ID" value="Csa_4G050165"/>
</dbReference>
<evidence type="ECO:0000256" key="1">
    <source>
        <dbReference type="SAM" id="MobiDB-lite"/>
    </source>
</evidence>
<reference evidence="2 3" key="1">
    <citation type="journal article" date="2009" name="Nat. Genet.">
        <title>The genome of the cucumber, Cucumis sativus L.</title>
        <authorList>
            <person name="Huang S."/>
            <person name="Li R."/>
            <person name="Zhang Z."/>
            <person name="Li L."/>
            <person name="Gu X."/>
            <person name="Fan W."/>
            <person name="Lucas W.J."/>
            <person name="Wang X."/>
            <person name="Xie B."/>
            <person name="Ni P."/>
            <person name="Ren Y."/>
            <person name="Zhu H."/>
            <person name="Li J."/>
            <person name="Lin K."/>
            <person name="Jin W."/>
            <person name="Fei Z."/>
            <person name="Li G."/>
            <person name="Staub J."/>
            <person name="Kilian A."/>
            <person name="van der Vossen E.A."/>
            <person name="Wu Y."/>
            <person name="Guo J."/>
            <person name="He J."/>
            <person name="Jia Z."/>
            <person name="Ren Y."/>
            <person name="Tian G."/>
            <person name="Lu Y."/>
            <person name="Ruan J."/>
            <person name="Qian W."/>
            <person name="Wang M."/>
            <person name="Huang Q."/>
            <person name="Li B."/>
            <person name="Xuan Z."/>
            <person name="Cao J."/>
            <person name="Asan"/>
            <person name="Wu Z."/>
            <person name="Zhang J."/>
            <person name="Cai Q."/>
            <person name="Bai Y."/>
            <person name="Zhao B."/>
            <person name="Han Y."/>
            <person name="Li Y."/>
            <person name="Li X."/>
            <person name="Wang S."/>
            <person name="Shi Q."/>
            <person name="Liu S."/>
            <person name="Cho W.K."/>
            <person name="Kim J.Y."/>
            <person name="Xu Y."/>
            <person name="Heller-Uszynska K."/>
            <person name="Miao H."/>
            <person name="Cheng Z."/>
            <person name="Zhang S."/>
            <person name="Wu J."/>
            <person name="Yang Y."/>
            <person name="Kang H."/>
            <person name="Li M."/>
            <person name="Liang H."/>
            <person name="Ren X."/>
            <person name="Shi Z."/>
            <person name="Wen M."/>
            <person name="Jian M."/>
            <person name="Yang H."/>
            <person name="Zhang G."/>
            <person name="Yang Z."/>
            <person name="Chen R."/>
            <person name="Liu S."/>
            <person name="Li J."/>
            <person name="Ma L."/>
            <person name="Liu H."/>
            <person name="Zhou Y."/>
            <person name="Zhao J."/>
            <person name="Fang X."/>
            <person name="Li G."/>
            <person name="Fang L."/>
            <person name="Li Y."/>
            <person name="Liu D."/>
            <person name="Zheng H."/>
            <person name="Zhang Y."/>
            <person name="Qin N."/>
            <person name="Li Z."/>
            <person name="Yang G."/>
            <person name="Yang S."/>
            <person name="Bolund L."/>
            <person name="Kristiansen K."/>
            <person name="Zheng H."/>
            <person name="Li S."/>
            <person name="Zhang X."/>
            <person name="Yang H."/>
            <person name="Wang J."/>
            <person name="Sun R."/>
            <person name="Zhang B."/>
            <person name="Jiang S."/>
            <person name="Wang J."/>
            <person name="Du Y."/>
            <person name="Li S."/>
        </authorList>
    </citation>
    <scope>NUCLEOTIDE SEQUENCE [LARGE SCALE GENOMIC DNA]</scope>
    <source>
        <strain evidence="3">cv. 9930</strain>
    </source>
</reference>
<accession>A0A0A0KUR5</accession>
<feature type="region of interest" description="Disordered" evidence="1">
    <location>
        <begin position="22"/>
        <end position="42"/>
    </location>
</feature>
<reference evidence="2 3" key="3">
    <citation type="journal article" date="2010" name="BMC Genomics">
        <title>Transcriptome sequencing and comparative analysis of cucumber flowers with different sex types.</title>
        <authorList>
            <person name="Guo S."/>
            <person name="Zheng Y."/>
            <person name="Joung J.G."/>
            <person name="Liu S."/>
            <person name="Zhang Z."/>
            <person name="Crasta O.R."/>
            <person name="Sobral B.W."/>
            <person name="Xu Y."/>
            <person name="Huang S."/>
            <person name="Fei Z."/>
        </authorList>
    </citation>
    <scope>NUCLEOTIDE SEQUENCE [LARGE SCALE GENOMIC DNA]</scope>
    <source>
        <strain evidence="3">cv. 9930</strain>
    </source>
</reference>
<keyword evidence="3" id="KW-1185">Reference proteome</keyword>
<evidence type="ECO:0000313" key="3">
    <source>
        <dbReference type="Proteomes" id="UP000029981"/>
    </source>
</evidence>
<protein>
    <submittedName>
        <fullName evidence="2">Uncharacterized protein</fullName>
    </submittedName>
</protein>
<reference evidence="2 3" key="4">
    <citation type="journal article" date="2011" name="BMC Genomics">
        <title>RNA-Seq improves annotation of protein-coding genes in the cucumber genome.</title>
        <authorList>
            <person name="Li Z."/>
            <person name="Zhang Z."/>
            <person name="Yan P."/>
            <person name="Huang S."/>
            <person name="Fei Z."/>
            <person name="Lin K."/>
        </authorList>
    </citation>
    <scope>NUCLEOTIDE SEQUENCE [LARGE SCALE GENOMIC DNA]</scope>
    <source>
        <strain evidence="3">cv. 9930</strain>
    </source>
</reference>
<sequence>MFPLRSITVKPLQESRSDFLHTVSETGEPETAQVSLSSSGGSWDSWCTAPDEDLKKSILICSIERGIVLKK</sequence>
<organism evidence="2 3">
    <name type="scientific">Cucumis sativus</name>
    <name type="common">Cucumber</name>
    <dbReference type="NCBI Taxonomy" id="3659"/>
    <lineage>
        <taxon>Eukaryota</taxon>
        <taxon>Viridiplantae</taxon>
        <taxon>Streptophyta</taxon>
        <taxon>Embryophyta</taxon>
        <taxon>Tracheophyta</taxon>
        <taxon>Spermatophyta</taxon>
        <taxon>Magnoliopsida</taxon>
        <taxon>eudicotyledons</taxon>
        <taxon>Gunneridae</taxon>
        <taxon>Pentapetalae</taxon>
        <taxon>rosids</taxon>
        <taxon>fabids</taxon>
        <taxon>Cucurbitales</taxon>
        <taxon>Cucurbitaceae</taxon>
        <taxon>Benincaseae</taxon>
        <taxon>Cucumis</taxon>
    </lineage>
</organism>